<evidence type="ECO:0000256" key="5">
    <source>
        <dbReference type="ARBA" id="ARBA00022729"/>
    </source>
</evidence>
<dbReference type="SUPFAM" id="SSF50630">
    <property type="entry name" value="Acid proteases"/>
    <property type="match status" value="1"/>
</dbReference>
<dbReference type="PROSITE" id="PS51767">
    <property type="entry name" value="PEPTIDASE_A1"/>
    <property type="match status" value="1"/>
</dbReference>
<evidence type="ECO:0000259" key="14">
    <source>
        <dbReference type="PROSITE" id="PS51767"/>
    </source>
</evidence>
<dbReference type="GO" id="GO:0006508">
    <property type="term" value="P:proteolysis"/>
    <property type="evidence" value="ECO:0007669"/>
    <property type="project" value="UniProtKB-KW"/>
</dbReference>
<dbReference type="EMBL" id="KL648604">
    <property type="protein sequence ID" value="KEY67790.1"/>
    <property type="molecule type" value="Genomic_DNA"/>
</dbReference>
<evidence type="ECO:0000256" key="2">
    <source>
        <dbReference type="ARBA" id="ARBA00007447"/>
    </source>
</evidence>
<evidence type="ECO:0000256" key="10">
    <source>
        <dbReference type="PIRSR" id="PIRSR601461-1"/>
    </source>
</evidence>
<keyword evidence="4 11" id="KW-0645">Protease</keyword>
<gene>
    <name evidence="15" type="ORF">S7711_04104</name>
</gene>
<dbReference type="Pfam" id="PF00026">
    <property type="entry name" value="Asp"/>
    <property type="match status" value="1"/>
</dbReference>
<keyword evidence="6 11" id="KW-0064">Aspartyl protease</keyword>
<dbReference type="PROSITE" id="PS00141">
    <property type="entry name" value="ASP_PROTEASE"/>
    <property type="match status" value="2"/>
</dbReference>
<evidence type="ECO:0000256" key="11">
    <source>
        <dbReference type="RuleBase" id="RU000454"/>
    </source>
</evidence>
<evidence type="ECO:0000256" key="8">
    <source>
        <dbReference type="ARBA" id="ARBA00023145"/>
    </source>
</evidence>
<keyword evidence="9" id="KW-0325">Glycoprotein</keyword>
<organism evidence="15 16">
    <name type="scientific">Stachybotrys chartarum (strain CBS 109288 / IBT 7711)</name>
    <name type="common">Toxic black mold</name>
    <name type="synonym">Stilbospora chartarum</name>
    <dbReference type="NCBI Taxonomy" id="1280523"/>
    <lineage>
        <taxon>Eukaryota</taxon>
        <taxon>Fungi</taxon>
        <taxon>Dikarya</taxon>
        <taxon>Ascomycota</taxon>
        <taxon>Pezizomycotina</taxon>
        <taxon>Sordariomycetes</taxon>
        <taxon>Hypocreomycetidae</taxon>
        <taxon>Hypocreales</taxon>
        <taxon>Stachybotryaceae</taxon>
        <taxon>Stachybotrys</taxon>
    </lineage>
</organism>
<evidence type="ECO:0000313" key="16">
    <source>
        <dbReference type="Proteomes" id="UP000028045"/>
    </source>
</evidence>
<dbReference type="AlphaFoldDB" id="A0A084AR61"/>
<reference evidence="15 16" key="1">
    <citation type="journal article" date="2014" name="BMC Genomics">
        <title>Comparative genome sequencing reveals chemotype-specific gene clusters in the toxigenic black mold Stachybotrys.</title>
        <authorList>
            <person name="Semeiks J."/>
            <person name="Borek D."/>
            <person name="Otwinowski Z."/>
            <person name="Grishin N.V."/>
        </authorList>
    </citation>
    <scope>NUCLEOTIDE SEQUENCE [LARGE SCALE GENOMIC DNA]</scope>
    <source>
        <strain evidence="16">CBS 109288 / IBT 7711</strain>
    </source>
</reference>
<dbReference type="InterPro" id="IPR001969">
    <property type="entry name" value="Aspartic_peptidase_AS"/>
</dbReference>
<keyword evidence="16" id="KW-1185">Reference proteome</keyword>
<evidence type="ECO:0000256" key="12">
    <source>
        <dbReference type="SAM" id="MobiDB-lite"/>
    </source>
</evidence>
<evidence type="ECO:0000256" key="3">
    <source>
        <dbReference type="ARBA" id="ARBA00022525"/>
    </source>
</evidence>
<dbReference type="PROSITE" id="PS51257">
    <property type="entry name" value="PROKAR_LIPOPROTEIN"/>
    <property type="match status" value="1"/>
</dbReference>
<proteinExistence type="inferred from homology"/>
<evidence type="ECO:0000256" key="9">
    <source>
        <dbReference type="ARBA" id="ARBA00023180"/>
    </source>
</evidence>
<comment type="similarity">
    <text evidence="2 11">Belongs to the peptidase A1 family.</text>
</comment>
<dbReference type="OrthoDB" id="2747330at2759"/>
<dbReference type="PANTHER" id="PTHR47966">
    <property type="entry name" value="BETA-SITE APP-CLEAVING ENZYME, ISOFORM A-RELATED"/>
    <property type="match status" value="1"/>
</dbReference>
<dbReference type="GO" id="GO:0005576">
    <property type="term" value="C:extracellular region"/>
    <property type="evidence" value="ECO:0007669"/>
    <property type="project" value="UniProtKB-SubCell"/>
</dbReference>
<dbReference type="CDD" id="cd06097">
    <property type="entry name" value="Aspergillopepsin_like"/>
    <property type="match status" value="1"/>
</dbReference>
<evidence type="ECO:0000256" key="7">
    <source>
        <dbReference type="ARBA" id="ARBA00022801"/>
    </source>
</evidence>
<feature type="region of interest" description="Disordered" evidence="12">
    <location>
        <begin position="61"/>
        <end position="82"/>
    </location>
</feature>
<accession>A0A084AR61</accession>
<dbReference type="FunFam" id="2.40.70.10:FF:000026">
    <property type="entry name" value="Endothiapepsin"/>
    <property type="match status" value="1"/>
</dbReference>
<dbReference type="PRINTS" id="PR00792">
    <property type="entry name" value="PEPSIN"/>
</dbReference>
<feature type="active site" evidence="10">
    <location>
        <position position="306"/>
    </location>
</feature>
<dbReference type="InterPro" id="IPR034163">
    <property type="entry name" value="Aspergillopepsin-like_cat_dom"/>
</dbReference>
<dbReference type="InterPro" id="IPR001461">
    <property type="entry name" value="Aspartic_peptidase_A1"/>
</dbReference>
<dbReference type="GO" id="GO:0004190">
    <property type="term" value="F:aspartic-type endopeptidase activity"/>
    <property type="evidence" value="ECO:0007669"/>
    <property type="project" value="UniProtKB-KW"/>
</dbReference>
<feature type="signal peptide" evidence="13">
    <location>
        <begin position="1"/>
        <end position="22"/>
    </location>
</feature>
<dbReference type="Gene3D" id="2.40.70.10">
    <property type="entry name" value="Acid Proteases"/>
    <property type="match status" value="2"/>
</dbReference>
<feature type="active site" evidence="10">
    <location>
        <position position="120"/>
    </location>
</feature>
<name>A0A084AR61_STACB</name>
<evidence type="ECO:0000256" key="4">
    <source>
        <dbReference type="ARBA" id="ARBA00022670"/>
    </source>
</evidence>
<evidence type="ECO:0000313" key="15">
    <source>
        <dbReference type="EMBL" id="KEY67790.1"/>
    </source>
</evidence>
<feature type="domain" description="Peptidase A1" evidence="14">
    <location>
        <begin position="104"/>
        <end position="413"/>
    </location>
</feature>
<evidence type="ECO:0000256" key="6">
    <source>
        <dbReference type="ARBA" id="ARBA00022750"/>
    </source>
</evidence>
<dbReference type="PANTHER" id="PTHR47966:SF23">
    <property type="entry name" value="ASPARTIC ENDOPEPTIDASE, PUTATIVE (AFU_ORTHOLOGUE AFUA_2G15950)-RELATED"/>
    <property type="match status" value="1"/>
</dbReference>
<dbReference type="Proteomes" id="UP000028045">
    <property type="component" value="Unassembled WGS sequence"/>
</dbReference>
<keyword evidence="8" id="KW-0865">Zymogen</keyword>
<evidence type="ECO:0000256" key="13">
    <source>
        <dbReference type="SAM" id="SignalP"/>
    </source>
</evidence>
<keyword evidence="7 11" id="KW-0378">Hydrolase</keyword>
<dbReference type="InterPro" id="IPR033121">
    <property type="entry name" value="PEPTIDASE_A1"/>
</dbReference>
<comment type="subcellular location">
    <subcellularLocation>
        <location evidence="1">Secreted</location>
    </subcellularLocation>
</comment>
<evidence type="ECO:0000256" key="1">
    <source>
        <dbReference type="ARBA" id="ARBA00004613"/>
    </source>
</evidence>
<feature type="chain" id="PRO_5001771206" description="Peptidase A1 domain-containing protein" evidence="13">
    <location>
        <begin position="23"/>
        <end position="416"/>
    </location>
</feature>
<dbReference type="InterPro" id="IPR021109">
    <property type="entry name" value="Peptidase_aspartic_dom_sf"/>
</dbReference>
<keyword evidence="5 13" id="KW-0732">Signal</keyword>
<keyword evidence="3" id="KW-0964">Secreted</keyword>
<protein>
    <recommendedName>
        <fullName evidence="14">Peptidase A1 domain-containing protein</fullName>
    </recommendedName>
</protein>
<sequence length="416" mass="43647">MLLRLGFLTVLVCLGLVVSCSAGETGRKRSCRINRVRNERFTGRNGKRALEKAYRKYGMPLTRRQPPASSSDNLVARRDTDVPASDLSRKGVVAASPEVDDLEYLSPVSIGGQVVNLAFDTGSSDLWVFSSELDAASRAGHGFYNASASASFAPVDGASFRVAYGDGSAATGIVGTDVVDVGGVAVQAQAVELATAVTRDFVEDQNNDGLLGLGFSALNTVKPQPQRTFFENAMPSLAEPVFTADLCRNATGAFEFGAVDTAKFAGDMTWVPVNTTQGFWQFSSETFAVGDGPPVPATPGSQAIADTGTTLILADAALVQGYYSQVPSAKSDADSDGFIFPCDTTMPDLSLDIGGMYMARIKGDDLKFVSVGEGNCYGALQASAPGHVGIYGDVLFKSQFVAFNGANFSIGLAPHA</sequence>
<dbReference type="HOGENOM" id="CLU_013253_0_3_1"/>